<accession>A0A699IRW6</accession>
<sequence>MYIQKVMLDDAIAAVQSSEQWHLFSSGSGNFLHWQWELSSLAVETSPSSGNSITGNGNALCILFLTILP</sequence>
<gene>
    <name evidence="1" type="ORF">Tci_546575</name>
</gene>
<protein>
    <submittedName>
        <fullName evidence="1">Uncharacterized protein</fullName>
    </submittedName>
</protein>
<organism evidence="1">
    <name type="scientific">Tanacetum cinerariifolium</name>
    <name type="common">Dalmatian daisy</name>
    <name type="synonym">Chrysanthemum cinerariifolium</name>
    <dbReference type="NCBI Taxonomy" id="118510"/>
    <lineage>
        <taxon>Eukaryota</taxon>
        <taxon>Viridiplantae</taxon>
        <taxon>Streptophyta</taxon>
        <taxon>Embryophyta</taxon>
        <taxon>Tracheophyta</taxon>
        <taxon>Spermatophyta</taxon>
        <taxon>Magnoliopsida</taxon>
        <taxon>eudicotyledons</taxon>
        <taxon>Gunneridae</taxon>
        <taxon>Pentapetalae</taxon>
        <taxon>asterids</taxon>
        <taxon>campanulids</taxon>
        <taxon>Asterales</taxon>
        <taxon>Asteraceae</taxon>
        <taxon>Asteroideae</taxon>
        <taxon>Anthemideae</taxon>
        <taxon>Anthemidinae</taxon>
        <taxon>Tanacetum</taxon>
    </lineage>
</organism>
<comment type="caution">
    <text evidence="1">The sequence shown here is derived from an EMBL/GenBank/DDBJ whole genome shotgun (WGS) entry which is preliminary data.</text>
</comment>
<proteinExistence type="predicted"/>
<dbReference type="EMBL" id="BKCJ010318030">
    <property type="protein sequence ID" value="GEZ74602.1"/>
    <property type="molecule type" value="Genomic_DNA"/>
</dbReference>
<evidence type="ECO:0000313" key="1">
    <source>
        <dbReference type="EMBL" id="GEZ74602.1"/>
    </source>
</evidence>
<reference evidence="1" key="1">
    <citation type="journal article" date="2019" name="Sci. Rep.">
        <title>Draft genome of Tanacetum cinerariifolium, the natural source of mosquito coil.</title>
        <authorList>
            <person name="Yamashiro T."/>
            <person name="Shiraishi A."/>
            <person name="Satake H."/>
            <person name="Nakayama K."/>
        </authorList>
    </citation>
    <scope>NUCLEOTIDE SEQUENCE</scope>
</reference>
<dbReference type="AlphaFoldDB" id="A0A699IRW6"/>
<name>A0A699IRW6_TANCI</name>